<dbReference type="AlphaFoldDB" id="A0A7D5EF19"/>
<name>A0A7D5EF19_9EURY</name>
<keyword evidence="5" id="KW-0255">Endonuclease</keyword>
<dbReference type="GeneID" id="55821485"/>
<evidence type="ECO:0000256" key="1">
    <source>
        <dbReference type="ARBA" id="ARBA00010923"/>
    </source>
</evidence>
<dbReference type="RefSeq" id="WP_176965130.1">
    <property type="nucleotide sequence ID" value="NZ_CP058215.1"/>
</dbReference>
<dbReference type="EMBL" id="CP058215">
    <property type="protein sequence ID" value="QLC50074.1"/>
    <property type="molecule type" value="Genomic_DNA"/>
</dbReference>
<dbReference type="Proteomes" id="UP000509594">
    <property type="component" value="Chromosome"/>
</dbReference>
<dbReference type="SUPFAM" id="SSF116734">
    <property type="entry name" value="DNA methylase specificity domain"/>
    <property type="match status" value="2"/>
</dbReference>
<comment type="similarity">
    <text evidence="1">Belongs to the type-I restriction system S methylase family.</text>
</comment>
<keyword evidence="6" id="KW-1185">Reference proteome</keyword>
<dbReference type="GO" id="GO:0004519">
    <property type="term" value="F:endonuclease activity"/>
    <property type="evidence" value="ECO:0007669"/>
    <property type="project" value="UniProtKB-KW"/>
</dbReference>
<dbReference type="PANTHER" id="PTHR43140:SF1">
    <property type="entry name" value="TYPE I RESTRICTION ENZYME ECOKI SPECIFICITY SUBUNIT"/>
    <property type="match status" value="1"/>
</dbReference>
<organism evidence="5 6">
    <name type="scientific">Methanolobus zinderi</name>
    <dbReference type="NCBI Taxonomy" id="536044"/>
    <lineage>
        <taxon>Archaea</taxon>
        <taxon>Methanobacteriati</taxon>
        <taxon>Methanobacteriota</taxon>
        <taxon>Stenosarchaea group</taxon>
        <taxon>Methanomicrobia</taxon>
        <taxon>Methanosarcinales</taxon>
        <taxon>Methanosarcinaceae</taxon>
        <taxon>Methanolobus</taxon>
    </lineage>
</organism>
<evidence type="ECO:0000313" key="6">
    <source>
        <dbReference type="Proteomes" id="UP000509594"/>
    </source>
</evidence>
<keyword evidence="5" id="KW-0540">Nuclease</keyword>
<dbReference type="GO" id="GO:0003677">
    <property type="term" value="F:DNA binding"/>
    <property type="evidence" value="ECO:0007669"/>
    <property type="project" value="UniProtKB-KW"/>
</dbReference>
<evidence type="ECO:0000256" key="2">
    <source>
        <dbReference type="ARBA" id="ARBA00022747"/>
    </source>
</evidence>
<dbReference type="InterPro" id="IPR044946">
    <property type="entry name" value="Restrct_endonuc_typeI_TRD_sf"/>
</dbReference>
<keyword evidence="2" id="KW-0680">Restriction system</keyword>
<protein>
    <submittedName>
        <fullName evidence="5">Restriction endonuclease subunit S</fullName>
    </submittedName>
</protein>
<gene>
    <name evidence="5" type="ORF">HWN40_07380</name>
</gene>
<dbReference type="InterPro" id="IPR051212">
    <property type="entry name" value="Type-I_RE_S_subunit"/>
</dbReference>
<dbReference type="GO" id="GO:0009307">
    <property type="term" value="P:DNA restriction-modification system"/>
    <property type="evidence" value="ECO:0007669"/>
    <property type="project" value="UniProtKB-KW"/>
</dbReference>
<dbReference type="Gene3D" id="3.90.220.20">
    <property type="entry name" value="DNA methylase specificity domains"/>
    <property type="match status" value="2"/>
</dbReference>
<dbReference type="OrthoDB" id="84651at2157"/>
<evidence type="ECO:0000256" key="3">
    <source>
        <dbReference type="ARBA" id="ARBA00023125"/>
    </source>
</evidence>
<dbReference type="InterPro" id="IPR000055">
    <property type="entry name" value="Restrct_endonuc_typeI_TRD"/>
</dbReference>
<accession>A0A7D5EF19</accession>
<keyword evidence="3" id="KW-0238">DNA-binding</keyword>
<dbReference type="Pfam" id="PF01420">
    <property type="entry name" value="Methylase_S"/>
    <property type="match status" value="2"/>
</dbReference>
<dbReference type="CDD" id="cd17276">
    <property type="entry name" value="RMtype1_S_Sau1132ORF3780P-TRD1-CR1_like"/>
    <property type="match status" value="1"/>
</dbReference>
<dbReference type="CDD" id="cd17246">
    <property type="entry name" value="RMtype1_S_SonII-TRD2-CR2_like"/>
    <property type="match status" value="1"/>
</dbReference>
<dbReference type="KEGG" id="mzi:HWN40_07380"/>
<sequence length="567" mass="64461">MNAVTFFENFSLLSESPNGIQKLREMILQMAVQGKLVPQDPNDEPAEVLLGKIKNEKEKLVKEGKIRKSKKLPQIEEDEIPFKIPDSWIWTRLNEIYDVRDGTHDSPKYQKEGVPLVTSKNISSGKLDLSNVKFISEEDHLKISQRSKVDKHDILFAMIGSIGNPLIVDVNTEFSIKNVALFKYYSCEYSSPWYLYYFLTYAANTMRSKAAGGVQSFVSLGFLRKYLIPLPPLEEQKRIVAKVDQLMELCDHLESLQQKKQESHIHLNNAALNKMLDASSPEEFEENWRLVCENFGLLYDNLENVEKLKQSILQLAVMGKLVEQDASDEPAEVMLEKIKTEKEQLQSIVNIRNSKSLQPVEANEYPFEIPEGWLFSRIGNLFLISSGTTPSRTKHHYYEDGTENWVKTTDLNNSLVLSCEEKITLQAVDDCNLKYYPKGTVCVAMYGGAGTIGKSGILGIKSTINQSVCAIVPSSFVDSSFLHYYLKSIRSDWMKFAAGLRKAPNINAKIVRNMIFPLPPLEEQKRIVAKVDQLMELCDRLEAGIRQAQEDGEKLMEVMVHELLTQT</sequence>
<reference evidence="5 6" key="1">
    <citation type="submission" date="2020-06" db="EMBL/GenBank/DDBJ databases">
        <title>Methanolobus halotolerans sp. nov., isolated from a saline lake Tus in Siberia.</title>
        <authorList>
            <person name="Shen Y."/>
            <person name="Chen S.-C."/>
            <person name="Lai M.-C."/>
            <person name="Huang H.-H."/>
            <person name="Chiu H.-H."/>
            <person name="Tang S.-L."/>
            <person name="Rogozin D.Y."/>
            <person name="Degermendzhy A.G."/>
        </authorList>
    </citation>
    <scope>NUCLEOTIDE SEQUENCE [LARGE SCALE GENOMIC DNA]</scope>
    <source>
        <strain evidence="5 6">DSM 21339</strain>
    </source>
</reference>
<dbReference type="REBASE" id="407552">
    <property type="entry name" value="S.Mzi21339ORF7375P"/>
</dbReference>
<evidence type="ECO:0000313" key="5">
    <source>
        <dbReference type="EMBL" id="QLC50074.1"/>
    </source>
</evidence>
<proteinExistence type="inferred from homology"/>
<evidence type="ECO:0000259" key="4">
    <source>
        <dbReference type="Pfam" id="PF01420"/>
    </source>
</evidence>
<keyword evidence="5" id="KW-0378">Hydrolase</keyword>
<dbReference type="PANTHER" id="PTHR43140">
    <property type="entry name" value="TYPE-1 RESTRICTION ENZYME ECOKI SPECIFICITY PROTEIN"/>
    <property type="match status" value="1"/>
</dbReference>
<feature type="domain" description="Type I restriction modification DNA specificity" evidence="4">
    <location>
        <begin position="370"/>
        <end position="547"/>
    </location>
</feature>
<feature type="domain" description="Type I restriction modification DNA specificity" evidence="4">
    <location>
        <begin position="87"/>
        <end position="260"/>
    </location>
</feature>